<evidence type="ECO:0000256" key="7">
    <source>
        <dbReference type="ARBA" id="ARBA00023040"/>
    </source>
</evidence>
<dbReference type="RefSeq" id="XP_008510126.2">
    <property type="nucleotide sequence ID" value="XM_008511904.2"/>
</dbReference>
<organism evidence="13 14">
    <name type="scientific">Equus przewalskii</name>
    <name type="common">Przewalski's horse</name>
    <name type="synonym">Equus caballus przewalskii</name>
    <dbReference type="NCBI Taxonomy" id="9798"/>
    <lineage>
        <taxon>Eukaryota</taxon>
        <taxon>Metazoa</taxon>
        <taxon>Chordata</taxon>
        <taxon>Craniata</taxon>
        <taxon>Vertebrata</taxon>
        <taxon>Euteleostomi</taxon>
        <taxon>Mammalia</taxon>
        <taxon>Eutheria</taxon>
        <taxon>Laurasiatheria</taxon>
        <taxon>Perissodactyla</taxon>
        <taxon>Equidae</taxon>
        <taxon>Equus</taxon>
    </lineage>
</organism>
<dbReference type="PANTHER" id="PTHR24062">
    <property type="entry name" value="VOMERONASAL TYPE-1 RECEPTOR"/>
    <property type="match status" value="1"/>
</dbReference>
<comment type="subcellular location">
    <subcellularLocation>
        <location evidence="1 11">Cell membrane</location>
        <topology evidence="1 11">Multi-pass membrane protein</topology>
    </subcellularLocation>
</comment>
<proteinExistence type="inferred from homology"/>
<keyword evidence="3 11" id="KW-1003">Cell membrane</keyword>
<evidence type="ECO:0000259" key="12">
    <source>
        <dbReference type="PROSITE" id="PS50262"/>
    </source>
</evidence>
<sequence>MIPVAHTSYSSAGSSGSEDKHEALRTERMAARDLAIGTILLLQTTFGIVGNFFLLCHYLFLHFTECRLRSTDLIIKNLIVANLLVLLSSGIRYTLSSFGVDPGHPDLECRFLPYLCAVGRGVSIGTTSLLSVIQAIIISPRNSRWAEIKGEALKCIVPSITLCWVLHMLINIIFPMFMTIRGSHKNTTNRKNLGYCSTVRPDKTRDNLYAALLSFPDIFCFGLMFLASGSIVFILYKHKQRVKHLHKANVCLRSSPESRATKTILVLVSTFVLFNTVSSIFYALLALVNNPSSFLLAVTSASTLCFPSLSPFLLMSRESRVSRVWFAWTKNTKSFRLAHLSSG</sequence>
<evidence type="ECO:0000256" key="2">
    <source>
        <dbReference type="ARBA" id="ARBA00010663"/>
    </source>
</evidence>
<dbReference type="PRINTS" id="PR01534">
    <property type="entry name" value="VOMERONASL1R"/>
</dbReference>
<keyword evidence="5 11" id="KW-0812">Transmembrane</keyword>
<feature type="transmembrane region" description="Helical" evidence="11">
    <location>
        <begin position="208"/>
        <end position="236"/>
    </location>
</feature>
<dbReference type="PROSITE" id="PS50262">
    <property type="entry name" value="G_PROTEIN_RECEP_F1_2"/>
    <property type="match status" value="1"/>
</dbReference>
<feature type="domain" description="G-protein coupled receptors family 1 profile" evidence="12">
    <location>
        <begin position="50"/>
        <end position="314"/>
    </location>
</feature>
<keyword evidence="10 11" id="KW-0807">Transducer</keyword>
<keyword evidence="7 11" id="KW-0297">G-protein coupled receptor</keyword>
<evidence type="ECO:0000256" key="9">
    <source>
        <dbReference type="ARBA" id="ARBA00023170"/>
    </source>
</evidence>
<dbReference type="Gene3D" id="1.20.1070.10">
    <property type="entry name" value="Rhodopsin 7-helix transmembrane proteins"/>
    <property type="match status" value="1"/>
</dbReference>
<evidence type="ECO:0000256" key="8">
    <source>
        <dbReference type="ARBA" id="ARBA00023136"/>
    </source>
</evidence>
<comment type="similarity">
    <text evidence="2 11">Belongs to the G-protein coupled receptor 1 family.</text>
</comment>
<keyword evidence="8 11" id="KW-0472">Membrane</keyword>
<gene>
    <name evidence="14" type="primary">LOC103545191</name>
</gene>
<dbReference type="Pfam" id="PF03402">
    <property type="entry name" value="V1R"/>
    <property type="match status" value="1"/>
</dbReference>
<name>A0ABM2EQ72_EQUPR</name>
<keyword evidence="6 11" id="KW-1133">Transmembrane helix</keyword>
<feature type="transmembrane region" description="Helical" evidence="11">
    <location>
        <begin position="111"/>
        <end position="138"/>
    </location>
</feature>
<dbReference type="InterPro" id="IPR017452">
    <property type="entry name" value="GPCR_Rhodpsn_7TM"/>
</dbReference>
<evidence type="ECO:0000256" key="4">
    <source>
        <dbReference type="ARBA" id="ARBA00022507"/>
    </source>
</evidence>
<dbReference type="GeneID" id="103545191"/>
<evidence type="ECO:0000313" key="13">
    <source>
        <dbReference type="Proteomes" id="UP001652662"/>
    </source>
</evidence>
<protein>
    <recommendedName>
        <fullName evidence="11">Vomeronasal type-1 receptor</fullName>
    </recommendedName>
</protein>
<feature type="transmembrane region" description="Helical" evidence="11">
    <location>
        <begin position="159"/>
        <end position="180"/>
    </location>
</feature>
<evidence type="ECO:0000256" key="10">
    <source>
        <dbReference type="ARBA" id="ARBA00023224"/>
    </source>
</evidence>
<evidence type="ECO:0000256" key="1">
    <source>
        <dbReference type="ARBA" id="ARBA00004651"/>
    </source>
</evidence>
<evidence type="ECO:0000256" key="6">
    <source>
        <dbReference type="ARBA" id="ARBA00022989"/>
    </source>
</evidence>
<keyword evidence="9 11" id="KW-0675">Receptor</keyword>
<evidence type="ECO:0000256" key="3">
    <source>
        <dbReference type="ARBA" id="ARBA00022475"/>
    </source>
</evidence>
<evidence type="ECO:0000313" key="14">
    <source>
        <dbReference type="RefSeq" id="XP_008510126.2"/>
    </source>
</evidence>
<evidence type="ECO:0000256" key="5">
    <source>
        <dbReference type="ARBA" id="ARBA00022692"/>
    </source>
</evidence>
<keyword evidence="13" id="KW-1185">Reference proteome</keyword>
<dbReference type="Proteomes" id="UP001652662">
    <property type="component" value="Chromosome 9"/>
</dbReference>
<feature type="transmembrane region" description="Helical" evidence="11">
    <location>
        <begin position="73"/>
        <end position="91"/>
    </location>
</feature>
<reference evidence="14" key="1">
    <citation type="submission" date="2025-08" db="UniProtKB">
        <authorList>
            <consortium name="RefSeq"/>
        </authorList>
    </citation>
    <scope>IDENTIFICATION</scope>
    <source>
        <tissue evidence="14">Blood</tissue>
    </source>
</reference>
<dbReference type="InterPro" id="IPR004072">
    <property type="entry name" value="Vmron_rcpt_1"/>
</dbReference>
<dbReference type="SUPFAM" id="SSF81321">
    <property type="entry name" value="Family A G protein-coupled receptor-like"/>
    <property type="match status" value="1"/>
</dbReference>
<keyword evidence="4 11" id="KW-0589">Pheromone response</keyword>
<evidence type="ECO:0000256" key="11">
    <source>
        <dbReference type="RuleBase" id="RU364061"/>
    </source>
</evidence>
<feature type="transmembrane region" description="Helical" evidence="11">
    <location>
        <begin position="263"/>
        <end position="288"/>
    </location>
</feature>
<accession>A0ABM2EQ72</accession>
<feature type="transmembrane region" description="Helical" evidence="11">
    <location>
        <begin position="34"/>
        <end position="61"/>
    </location>
</feature>
<feature type="transmembrane region" description="Helical" evidence="11">
    <location>
        <begin position="294"/>
        <end position="314"/>
    </location>
</feature>